<dbReference type="AlphaFoldDB" id="A0A0N0GYC7"/>
<evidence type="ECO:0000256" key="1">
    <source>
        <dbReference type="SAM" id="MobiDB-lite"/>
    </source>
</evidence>
<dbReference type="RefSeq" id="WP_053925354.1">
    <property type="nucleotide sequence ID" value="NZ_LGKG01000144.1"/>
</dbReference>
<dbReference type="EMBL" id="LGKG01000144">
    <property type="protein sequence ID" value="KPC61799.1"/>
    <property type="molecule type" value="Genomic_DNA"/>
</dbReference>
<dbReference type="PATRIC" id="fig|66876.3.peg.4857"/>
<keyword evidence="3" id="KW-1185">Reference proteome</keyword>
<sequence>MSKNESLVDAAALSRLSKSFESHGSDLESYIKEFQGKTDAEVIHDGFGVLTESEEVTSAYIEMSTDMVDTLNELRKHLDQLSQGLRQVQQNATVTDESLSTGFDQGRHA</sequence>
<comment type="caution">
    <text evidence="2">The sequence shown here is derived from an EMBL/GenBank/DDBJ whole genome shotgun (WGS) entry which is preliminary data.</text>
</comment>
<name>A0A0N0GYC7_9ACTN</name>
<gene>
    <name evidence="2" type="ORF">ADL29_22185</name>
</gene>
<proteinExistence type="predicted"/>
<protein>
    <submittedName>
        <fullName evidence="2">Uncharacterized protein</fullName>
    </submittedName>
</protein>
<dbReference type="Proteomes" id="UP000037982">
    <property type="component" value="Unassembled WGS sequence"/>
</dbReference>
<evidence type="ECO:0000313" key="3">
    <source>
        <dbReference type="Proteomes" id="UP000037982"/>
    </source>
</evidence>
<accession>A0A0N0GYC7</accession>
<feature type="region of interest" description="Disordered" evidence="1">
    <location>
        <begin position="89"/>
        <end position="109"/>
    </location>
</feature>
<reference evidence="3" key="1">
    <citation type="submission" date="2015-07" db="EMBL/GenBank/DDBJ databases">
        <authorList>
            <person name="Ju K.-S."/>
            <person name="Doroghazi J.R."/>
            <person name="Metcalf W.W."/>
        </authorList>
    </citation>
    <scope>NUCLEOTIDE SEQUENCE [LARGE SCALE GENOMIC DNA]</scope>
    <source>
        <strain evidence="3">NRRL ISP-5002</strain>
    </source>
</reference>
<organism evidence="2 3">
    <name type="scientific">Streptomyces chattanoogensis</name>
    <dbReference type="NCBI Taxonomy" id="66876"/>
    <lineage>
        <taxon>Bacteria</taxon>
        <taxon>Bacillati</taxon>
        <taxon>Actinomycetota</taxon>
        <taxon>Actinomycetes</taxon>
        <taxon>Kitasatosporales</taxon>
        <taxon>Streptomycetaceae</taxon>
        <taxon>Streptomyces</taxon>
    </lineage>
</organism>
<evidence type="ECO:0000313" key="2">
    <source>
        <dbReference type="EMBL" id="KPC61799.1"/>
    </source>
</evidence>
<feature type="compositionally biased region" description="Polar residues" evidence="1">
    <location>
        <begin position="89"/>
        <end position="103"/>
    </location>
</feature>